<evidence type="ECO:0000256" key="3">
    <source>
        <dbReference type="ARBA" id="ARBA00022806"/>
    </source>
</evidence>
<dbReference type="PANTHER" id="PTHR11070">
    <property type="entry name" value="UVRD / RECB / PCRA DNA HELICASE FAMILY MEMBER"/>
    <property type="match status" value="1"/>
</dbReference>
<keyword evidence="2 5" id="KW-0378">Hydrolase</keyword>
<proteinExistence type="predicted"/>
<evidence type="ECO:0000256" key="6">
    <source>
        <dbReference type="SAM" id="Coils"/>
    </source>
</evidence>
<keyword evidence="1 5" id="KW-0547">Nucleotide-binding</keyword>
<dbReference type="GO" id="GO:0005829">
    <property type="term" value="C:cytosol"/>
    <property type="evidence" value="ECO:0007669"/>
    <property type="project" value="TreeGrafter"/>
</dbReference>
<dbReference type="GO" id="GO:0016787">
    <property type="term" value="F:hydrolase activity"/>
    <property type="evidence" value="ECO:0007669"/>
    <property type="project" value="UniProtKB-UniRule"/>
</dbReference>
<dbReference type="EMBL" id="CVRB01000004">
    <property type="protein sequence ID" value="CRK83690.1"/>
    <property type="molecule type" value="Genomic_DNA"/>
</dbReference>
<evidence type="ECO:0000256" key="4">
    <source>
        <dbReference type="ARBA" id="ARBA00022840"/>
    </source>
</evidence>
<reference evidence="9" key="1">
    <citation type="submission" date="2015-05" db="EMBL/GenBank/DDBJ databases">
        <authorList>
            <person name="Urmite Genomes"/>
        </authorList>
    </citation>
    <scope>NUCLEOTIDE SEQUENCE [LARGE SCALE GENOMIC DNA]</scope>
    <source>
        <strain evidence="9">LF1</strain>
    </source>
</reference>
<keyword evidence="6" id="KW-0175">Coiled coil</keyword>
<dbReference type="Pfam" id="PF00580">
    <property type="entry name" value="UvrD-helicase"/>
    <property type="match status" value="1"/>
</dbReference>
<dbReference type="RefSeq" id="WP_090638375.1">
    <property type="nucleotide sequence ID" value="NZ_CVRB01000004.1"/>
</dbReference>
<dbReference type="AlphaFoldDB" id="A0A0U1P075"/>
<dbReference type="InterPro" id="IPR027417">
    <property type="entry name" value="P-loop_NTPase"/>
</dbReference>
<evidence type="ECO:0000256" key="5">
    <source>
        <dbReference type="PROSITE-ProRule" id="PRU00560"/>
    </source>
</evidence>
<dbReference type="PANTHER" id="PTHR11070:SF17">
    <property type="entry name" value="DNA HELICASE IV"/>
    <property type="match status" value="1"/>
</dbReference>
<dbReference type="InterPro" id="IPR027785">
    <property type="entry name" value="UvrD-like_helicase_C"/>
</dbReference>
<dbReference type="STRING" id="1499688.BN000_03681"/>
<dbReference type="InterPro" id="IPR000212">
    <property type="entry name" value="DNA_helicase_UvrD/REP"/>
</dbReference>
<evidence type="ECO:0000313" key="8">
    <source>
        <dbReference type="EMBL" id="CRK83690.1"/>
    </source>
</evidence>
<feature type="binding site" evidence="5">
    <location>
        <begin position="234"/>
        <end position="241"/>
    </location>
    <ligand>
        <name>ATP</name>
        <dbReference type="ChEBI" id="CHEBI:30616"/>
    </ligand>
</feature>
<keyword evidence="9" id="KW-1185">Reference proteome</keyword>
<dbReference type="Gene3D" id="3.40.50.300">
    <property type="entry name" value="P-loop containing nucleotide triphosphate hydrolases"/>
    <property type="match status" value="3"/>
</dbReference>
<accession>A0A0U1P075</accession>
<organism evidence="8 9">
    <name type="scientific">Neobacillus massiliamazoniensis</name>
    <dbReference type="NCBI Taxonomy" id="1499688"/>
    <lineage>
        <taxon>Bacteria</taxon>
        <taxon>Bacillati</taxon>
        <taxon>Bacillota</taxon>
        <taxon>Bacilli</taxon>
        <taxon>Bacillales</taxon>
        <taxon>Bacillaceae</taxon>
        <taxon>Neobacillus</taxon>
    </lineage>
</organism>
<evidence type="ECO:0000313" key="9">
    <source>
        <dbReference type="Proteomes" id="UP000199087"/>
    </source>
</evidence>
<dbReference type="OrthoDB" id="9787585at2"/>
<keyword evidence="3 5" id="KW-0347">Helicase</keyword>
<evidence type="ECO:0000256" key="1">
    <source>
        <dbReference type="ARBA" id="ARBA00022741"/>
    </source>
</evidence>
<feature type="domain" description="UvrD-like helicase ATP-binding" evidence="7">
    <location>
        <begin position="213"/>
        <end position="614"/>
    </location>
</feature>
<dbReference type="InterPro" id="IPR048228">
    <property type="entry name" value="HelD_bacillota"/>
</dbReference>
<gene>
    <name evidence="8" type="ORF">BN000_03681</name>
</gene>
<dbReference type="InterPro" id="IPR014016">
    <property type="entry name" value="UvrD-like_ATP-bd"/>
</dbReference>
<dbReference type="GO" id="GO:0043138">
    <property type="term" value="F:3'-5' DNA helicase activity"/>
    <property type="evidence" value="ECO:0007669"/>
    <property type="project" value="TreeGrafter"/>
</dbReference>
<dbReference type="NCBIfam" id="NF041464">
    <property type="entry name" value="HelD_BACSU"/>
    <property type="match status" value="1"/>
</dbReference>
<evidence type="ECO:0000256" key="2">
    <source>
        <dbReference type="ARBA" id="ARBA00022801"/>
    </source>
</evidence>
<dbReference type="GO" id="GO:0003677">
    <property type="term" value="F:DNA binding"/>
    <property type="evidence" value="ECO:0007669"/>
    <property type="project" value="InterPro"/>
</dbReference>
<sequence>MSDLQRFDWQMEQERIDLVVSEIKKKENKLQKNTGTVSSDVIQLRKTFWQDVTVNLDEPDDIIETAAGIKQQAELLLEREQTYGQMNRQLKTLTRLKYSPYFGRIDFLEKGEKATDKVYLGIASLMDEKDENFLIYDWRAPISSLYYDFSTGPAHYQTLDGNIEGDMKLKRQFIIKEAEIKGMFDTGVTIGDEMLQEVLGNNASTQMKSIVATIQREQNQIIRNEISKYVVVQGAAGSGKTSAALQRVAYLLYRYRNTMKSENIMLFSPNPLFNSYVATVLPELGEENMQQATFMEYLNKRLGDEFDVEDSFDQLEFLLKGKEDEDYKIRVGGIRFKASLDFKHLIDQFFKKLSERGLVFKDIVFRGEILISKETIHDYFYQLDSSFSIPNRIELVKEWLLRELKKLVRRELSKNWVEEEIQFLEKEDYLEAYKQLQQKNRFTENTFDDFEQEQKFLKEMVVKEKFKSLFAKVKKLKFIDLLGIYRKLFGEKVNQTGEFPSNWSQICLQTTERLNRSVIAYEDATPYVYLQELIEGRKSNTAIRHIFIDEAQDYSPFQFAFIQRLFPYSKMTLLGDFNQAIFSGATGSPTVLKDFEIKGEESATYVLSKTYRSTKEIVEFTSSLLIDGNKIEPFNRSGAKPTIIKTEPALLIDLISNKIKKLLQKGYRTIAVICKTAEESKTAYAALKNVISVHLIEKGTLFYERGVHVIPSYLAKGIEFDAVILYDSSFYKRETERKLFYTVCTRAMHELHLYTTEGLSPLMKTVSNDTYLLEGQIRAN</sequence>
<dbReference type="PROSITE" id="PS51198">
    <property type="entry name" value="UVRD_HELICASE_ATP_BIND"/>
    <property type="match status" value="1"/>
</dbReference>
<name>A0A0U1P075_9BACI</name>
<keyword evidence="4 5" id="KW-0067">ATP-binding</keyword>
<dbReference type="GO" id="GO:0000725">
    <property type="term" value="P:recombinational repair"/>
    <property type="evidence" value="ECO:0007669"/>
    <property type="project" value="TreeGrafter"/>
</dbReference>
<dbReference type="SUPFAM" id="SSF52540">
    <property type="entry name" value="P-loop containing nucleoside triphosphate hydrolases"/>
    <property type="match status" value="1"/>
</dbReference>
<protein>
    <submittedName>
        <fullName evidence="8">UvrD/REP helicase</fullName>
    </submittedName>
</protein>
<dbReference type="GO" id="GO:0005524">
    <property type="term" value="F:ATP binding"/>
    <property type="evidence" value="ECO:0007669"/>
    <property type="project" value="UniProtKB-UniRule"/>
</dbReference>
<dbReference type="Proteomes" id="UP000199087">
    <property type="component" value="Unassembled WGS sequence"/>
</dbReference>
<evidence type="ECO:0000259" key="7">
    <source>
        <dbReference type="PROSITE" id="PS51198"/>
    </source>
</evidence>
<dbReference type="Pfam" id="PF13538">
    <property type="entry name" value="UvrD_C_2"/>
    <property type="match status" value="1"/>
</dbReference>
<feature type="coiled-coil region" evidence="6">
    <location>
        <begin position="426"/>
        <end position="453"/>
    </location>
</feature>